<dbReference type="GO" id="GO:0000287">
    <property type="term" value="F:magnesium ion binding"/>
    <property type="evidence" value="ECO:0007669"/>
    <property type="project" value="UniProtKB-UniRule"/>
</dbReference>
<dbReference type="Pfam" id="PF00075">
    <property type="entry name" value="RNase_H"/>
    <property type="match status" value="1"/>
</dbReference>
<reference evidence="12 13" key="1">
    <citation type="journal article" date="2023" name="Nat. Commun.">
        <title>Origin of minicircular mitochondrial genomes in red algae.</title>
        <authorList>
            <person name="Lee Y."/>
            <person name="Cho C.H."/>
            <person name="Lee Y.M."/>
            <person name="Park S.I."/>
            <person name="Yang J.H."/>
            <person name="West J.A."/>
            <person name="Bhattacharya D."/>
            <person name="Yoon H.S."/>
        </authorList>
    </citation>
    <scope>NUCLEOTIDE SEQUENCE [LARGE SCALE GENOMIC DNA]</scope>
    <source>
        <strain evidence="12 13">CCMP1338</strain>
        <tissue evidence="12">Whole cell</tissue>
    </source>
</reference>
<evidence type="ECO:0000256" key="9">
    <source>
        <dbReference type="ARBA" id="ARBA00022842"/>
    </source>
</evidence>
<dbReference type="InterPro" id="IPR017067">
    <property type="entry name" value="RNase_H1_euk"/>
</dbReference>
<dbReference type="EMBL" id="JAMWBK010000008">
    <property type="protein sequence ID" value="KAJ8902879.1"/>
    <property type="molecule type" value="Genomic_DNA"/>
</dbReference>
<keyword evidence="5 10" id="KW-0540">Nuclease</keyword>
<dbReference type="SUPFAM" id="SSF53098">
    <property type="entry name" value="Ribonuclease H-like"/>
    <property type="match status" value="1"/>
</dbReference>
<evidence type="ECO:0000256" key="8">
    <source>
        <dbReference type="ARBA" id="ARBA00022801"/>
    </source>
</evidence>
<dbReference type="PROSITE" id="PS50879">
    <property type="entry name" value="RNASE_H_1"/>
    <property type="match status" value="1"/>
</dbReference>
<dbReference type="PANTHER" id="PTHR10642">
    <property type="entry name" value="RIBONUCLEASE H1"/>
    <property type="match status" value="1"/>
</dbReference>
<dbReference type="CDD" id="cd09280">
    <property type="entry name" value="RNase_HI_eukaryote_like"/>
    <property type="match status" value="1"/>
</dbReference>
<evidence type="ECO:0000256" key="6">
    <source>
        <dbReference type="ARBA" id="ARBA00022723"/>
    </source>
</evidence>
<dbReference type="PANTHER" id="PTHR10642:SF26">
    <property type="entry name" value="RIBONUCLEASE H1"/>
    <property type="match status" value="1"/>
</dbReference>
<comment type="caution">
    <text evidence="12">The sequence shown here is derived from an EMBL/GenBank/DDBJ whole genome shotgun (WGS) entry which is preliminary data.</text>
</comment>
<dbReference type="GO" id="GO:0043137">
    <property type="term" value="P:DNA replication, removal of RNA primer"/>
    <property type="evidence" value="ECO:0007669"/>
    <property type="project" value="TreeGrafter"/>
</dbReference>
<dbReference type="InterPro" id="IPR012337">
    <property type="entry name" value="RNaseH-like_sf"/>
</dbReference>
<evidence type="ECO:0000259" key="11">
    <source>
        <dbReference type="PROSITE" id="PS50879"/>
    </source>
</evidence>
<keyword evidence="13" id="KW-1185">Reference proteome</keyword>
<dbReference type="InterPro" id="IPR011320">
    <property type="entry name" value="RNase_H1_N"/>
</dbReference>
<dbReference type="GO" id="GO:0004523">
    <property type="term" value="F:RNA-DNA hybrid ribonuclease activity"/>
    <property type="evidence" value="ECO:0007669"/>
    <property type="project" value="UniProtKB-UniRule"/>
</dbReference>
<dbReference type="EC" id="3.1.26.4" evidence="4 10"/>
<gene>
    <name evidence="12" type="ORF">NDN08_006199</name>
</gene>
<dbReference type="Gene3D" id="3.30.420.10">
    <property type="entry name" value="Ribonuclease H-like superfamily/Ribonuclease H"/>
    <property type="match status" value="1"/>
</dbReference>
<dbReference type="SUPFAM" id="SSF55658">
    <property type="entry name" value="L9 N-domain-like"/>
    <property type="match status" value="1"/>
</dbReference>
<feature type="domain" description="RNase H type-1" evidence="11">
    <location>
        <begin position="122"/>
        <end position="278"/>
    </location>
</feature>
<comment type="catalytic activity">
    <reaction evidence="1 10">
        <text>Endonucleolytic cleavage to 5'-phosphomonoester.</text>
        <dbReference type="EC" id="3.1.26.4"/>
    </reaction>
</comment>
<evidence type="ECO:0000256" key="1">
    <source>
        <dbReference type="ARBA" id="ARBA00000077"/>
    </source>
</evidence>
<protein>
    <recommendedName>
        <fullName evidence="4 10">ribonuclease H</fullName>
        <ecNumber evidence="4 10">3.1.26.4</ecNumber>
    </recommendedName>
</protein>
<dbReference type="Gene3D" id="3.40.970.10">
    <property type="entry name" value="Ribonuclease H1, N-terminal domain"/>
    <property type="match status" value="1"/>
</dbReference>
<proteinExistence type="inferred from homology"/>
<keyword evidence="8 10" id="KW-0378">Hydrolase</keyword>
<comment type="similarity">
    <text evidence="3 10">Belongs to the RNase H family.</text>
</comment>
<organism evidence="12 13">
    <name type="scientific">Rhodosorus marinus</name>
    <dbReference type="NCBI Taxonomy" id="101924"/>
    <lineage>
        <taxon>Eukaryota</taxon>
        <taxon>Rhodophyta</taxon>
        <taxon>Stylonematophyceae</taxon>
        <taxon>Stylonematales</taxon>
        <taxon>Stylonemataceae</taxon>
        <taxon>Rhodosorus</taxon>
    </lineage>
</organism>
<dbReference type="GO" id="GO:0003676">
    <property type="term" value="F:nucleic acid binding"/>
    <property type="evidence" value="ECO:0007669"/>
    <property type="project" value="UniProtKB-UniRule"/>
</dbReference>
<dbReference type="Pfam" id="PF01693">
    <property type="entry name" value="Cauli_VI"/>
    <property type="match status" value="1"/>
</dbReference>
<dbReference type="InterPro" id="IPR009027">
    <property type="entry name" value="Ribosomal_bL9/RNase_H1_N"/>
</dbReference>
<dbReference type="InterPro" id="IPR036397">
    <property type="entry name" value="RNaseH_sf"/>
</dbReference>
<dbReference type="InterPro" id="IPR002156">
    <property type="entry name" value="RNaseH_domain"/>
</dbReference>
<accession>A0AAV8UKF2</accession>
<comment type="function">
    <text evidence="10">Endonuclease that specifically degrades the RNA of RNA-DNA hybrids.</text>
</comment>
<evidence type="ECO:0000256" key="5">
    <source>
        <dbReference type="ARBA" id="ARBA00022722"/>
    </source>
</evidence>
<keyword evidence="9 10" id="KW-0460">Magnesium</keyword>
<evidence type="ECO:0000256" key="10">
    <source>
        <dbReference type="PIRNR" id="PIRNR036852"/>
    </source>
</evidence>
<evidence type="ECO:0000313" key="13">
    <source>
        <dbReference type="Proteomes" id="UP001157974"/>
    </source>
</evidence>
<evidence type="ECO:0000256" key="4">
    <source>
        <dbReference type="ARBA" id="ARBA00012180"/>
    </source>
</evidence>
<comment type="cofactor">
    <cofactor evidence="2 10">
        <name>Mg(2+)</name>
        <dbReference type="ChEBI" id="CHEBI:18420"/>
    </cofactor>
</comment>
<evidence type="ECO:0000313" key="12">
    <source>
        <dbReference type="EMBL" id="KAJ8902879.1"/>
    </source>
</evidence>
<dbReference type="InterPro" id="IPR050092">
    <property type="entry name" value="RNase_H"/>
</dbReference>
<evidence type="ECO:0000256" key="2">
    <source>
        <dbReference type="ARBA" id="ARBA00001946"/>
    </source>
</evidence>
<dbReference type="InterPro" id="IPR037056">
    <property type="entry name" value="RNase_H1_N_sf"/>
</dbReference>
<sequence length="283" mass="31414">MTARRTTGRSSAQGPKKFYGIAGGQNKFYGVTSTWNDCFKLVKGVRNVKYKSFPSYSDAEQFVRDHDTEGLNKFEFINNAGKRMVEVEEEQVENVLRSPIMPTRTERGASTAVETIPVPSSEEEHIIIYTDGACKSNGTGLAVAGYGVFFGPNDLRNKAVPLEGSVQTNNRAELQAVLTALEILLQEAEAGDRRSAEVRTDSNYVKKGLTEWIHKWKQNGWRTKGGSGGVKNRDLWERLDEAKKKIEDYRSLKIEWVKGHGVDAGNIAADHLAVLGAEMNKSL</sequence>
<dbReference type="Proteomes" id="UP001157974">
    <property type="component" value="Unassembled WGS sequence"/>
</dbReference>
<keyword evidence="6 10" id="KW-0479">Metal-binding</keyword>
<dbReference type="PIRSF" id="PIRSF036852">
    <property type="entry name" value="Ribonuclease_H1_euk"/>
    <property type="match status" value="1"/>
</dbReference>
<evidence type="ECO:0000256" key="3">
    <source>
        <dbReference type="ARBA" id="ARBA00005300"/>
    </source>
</evidence>
<name>A0AAV8UKF2_9RHOD</name>
<dbReference type="AlphaFoldDB" id="A0AAV8UKF2"/>
<keyword evidence="7 10" id="KW-0255">Endonuclease</keyword>
<evidence type="ECO:0000256" key="7">
    <source>
        <dbReference type="ARBA" id="ARBA00022759"/>
    </source>
</evidence>